<accession>A0A0G1V5G1</accession>
<feature type="region of interest" description="Disordered" evidence="1">
    <location>
        <begin position="120"/>
        <end position="154"/>
    </location>
</feature>
<dbReference type="EMBL" id="LCNU01000001">
    <property type="protein sequence ID" value="KKU65190.1"/>
    <property type="molecule type" value="Genomic_DNA"/>
</dbReference>
<feature type="non-terminal residue" evidence="2">
    <location>
        <position position="1"/>
    </location>
</feature>
<feature type="compositionally biased region" description="Polar residues" evidence="1">
    <location>
        <begin position="43"/>
        <end position="64"/>
    </location>
</feature>
<name>A0A0G1V5G1_9BACT</name>
<feature type="compositionally biased region" description="Basic and acidic residues" evidence="1">
    <location>
        <begin position="17"/>
        <end position="35"/>
    </location>
</feature>
<dbReference type="Proteomes" id="UP000034502">
    <property type="component" value="Unassembled WGS sequence"/>
</dbReference>
<evidence type="ECO:0000256" key="1">
    <source>
        <dbReference type="SAM" id="MobiDB-lite"/>
    </source>
</evidence>
<evidence type="ECO:0000313" key="2">
    <source>
        <dbReference type="EMBL" id="KKU65190.1"/>
    </source>
</evidence>
<comment type="caution">
    <text evidence="2">The sequence shown here is derived from an EMBL/GenBank/DDBJ whole genome shotgun (WGS) entry which is preliminary data.</text>
</comment>
<gene>
    <name evidence="2" type="ORF">UX86_C0001G0046</name>
</gene>
<feature type="compositionally biased region" description="Basic and acidic residues" evidence="1">
    <location>
        <begin position="1"/>
        <end position="10"/>
    </location>
</feature>
<proteinExistence type="predicted"/>
<evidence type="ECO:0000313" key="3">
    <source>
        <dbReference type="Proteomes" id="UP000034502"/>
    </source>
</evidence>
<protein>
    <submittedName>
        <fullName evidence="2">Uncharacterized protein</fullName>
    </submittedName>
</protein>
<organism evidence="2 3">
    <name type="scientific">Candidatus Amesbacteria bacterium GW2011_GWC1_47_15</name>
    <dbReference type="NCBI Taxonomy" id="1618364"/>
    <lineage>
        <taxon>Bacteria</taxon>
        <taxon>Candidatus Amesiibacteriota</taxon>
    </lineage>
</organism>
<sequence length="169" mass="19210">NAESKDKDMESGGQNERVNKQENENKQADRVRTDMHGQGIGNDCQQDEQNTQIDKIRASNQNPQESREGLGEDQIETAGDDQRAETIDFPEEHLGGSIYQIENQIKQQQLGNRVIPHRNQAAAQKVEKNDKQAEAENLGEEKHDEDDGGGVEINNFENFHINGRWRNNF</sequence>
<dbReference type="AlphaFoldDB" id="A0A0G1V5G1"/>
<feature type="region of interest" description="Disordered" evidence="1">
    <location>
        <begin position="1"/>
        <end position="83"/>
    </location>
</feature>
<feature type="compositionally biased region" description="Basic and acidic residues" evidence="1">
    <location>
        <begin position="125"/>
        <end position="142"/>
    </location>
</feature>
<reference evidence="2 3" key="1">
    <citation type="journal article" date="2015" name="Nature">
        <title>rRNA introns, odd ribosomes, and small enigmatic genomes across a large radiation of phyla.</title>
        <authorList>
            <person name="Brown C.T."/>
            <person name="Hug L.A."/>
            <person name="Thomas B.C."/>
            <person name="Sharon I."/>
            <person name="Castelle C.J."/>
            <person name="Singh A."/>
            <person name="Wilkins M.J."/>
            <person name="Williams K.H."/>
            <person name="Banfield J.F."/>
        </authorList>
    </citation>
    <scope>NUCLEOTIDE SEQUENCE [LARGE SCALE GENOMIC DNA]</scope>
</reference>